<feature type="compositionally biased region" description="Basic residues" evidence="5">
    <location>
        <begin position="140"/>
        <end position="153"/>
    </location>
</feature>
<reference evidence="7 8" key="2">
    <citation type="submission" date="2021-10" db="EMBL/GenBank/DDBJ databases">
        <authorList>
            <person name="Piombo E."/>
        </authorList>
    </citation>
    <scope>NUCLEOTIDE SEQUENCE [LARGE SCALE GENOMIC DNA]</scope>
</reference>
<dbReference type="PANTHER" id="PTHR19304">
    <property type="entry name" value="CYCLIC-AMP RESPONSE ELEMENT BINDING PROTEIN"/>
    <property type="match status" value="1"/>
</dbReference>
<feature type="compositionally biased region" description="Basic and acidic residues" evidence="5">
    <location>
        <begin position="159"/>
        <end position="171"/>
    </location>
</feature>
<evidence type="ECO:0000256" key="3">
    <source>
        <dbReference type="ARBA" id="ARBA00023163"/>
    </source>
</evidence>
<proteinExistence type="predicted"/>
<evidence type="ECO:0000313" key="7">
    <source>
        <dbReference type="EMBL" id="CAH0039469.1"/>
    </source>
</evidence>
<dbReference type="InterPro" id="IPR051027">
    <property type="entry name" value="bZIP_transcription_factors"/>
</dbReference>
<dbReference type="OrthoDB" id="295274at2759"/>
<evidence type="ECO:0000256" key="4">
    <source>
        <dbReference type="ARBA" id="ARBA00023242"/>
    </source>
</evidence>
<dbReference type="Gene3D" id="1.20.5.170">
    <property type="match status" value="1"/>
</dbReference>
<feature type="compositionally biased region" description="Low complexity" evidence="5">
    <location>
        <begin position="120"/>
        <end position="139"/>
    </location>
</feature>
<dbReference type="EMBL" id="CABFOC020000002">
    <property type="protein sequence ID" value="CAH0039469.1"/>
    <property type="molecule type" value="Genomic_DNA"/>
</dbReference>
<dbReference type="SUPFAM" id="SSF57959">
    <property type="entry name" value="Leucine zipper domain"/>
    <property type="match status" value="1"/>
</dbReference>
<dbReference type="InterPro" id="IPR046347">
    <property type="entry name" value="bZIP_sf"/>
</dbReference>
<gene>
    <name evidence="7" type="ORF">CSOL1703_00003666</name>
</gene>
<comment type="caution">
    <text evidence="7">The sequence shown here is derived from an EMBL/GenBank/DDBJ whole genome shotgun (WGS) entry which is preliminary data.</text>
</comment>
<dbReference type="Proteomes" id="UP000775872">
    <property type="component" value="Unassembled WGS sequence"/>
</dbReference>
<dbReference type="SMART" id="SM00338">
    <property type="entry name" value="BRLZ"/>
    <property type="match status" value="1"/>
</dbReference>
<evidence type="ECO:0000313" key="8">
    <source>
        <dbReference type="Proteomes" id="UP000775872"/>
    </source>
</evidence>
<feature type="domain" description="BZIP" evidence="6">
    <location>
        <begin position="169"/>
        <end position="232"/>
    </location>
</feature>
<evidence type="ECO:0000256" key="5">
    <source>
        <dbReference type="SAM" id="MobiDB-lite"/>
    </source>
</evidence>
<dbReference type="PROSITE" id="PS50217">
    <property type="entry name" value="BZIP"/>
    <property type="match status" value="1"/>
</dbReference>
<feature type="compositionally biased region" description="Polar residues" evidence="5">
    <location>
        <begin position="269"/>
        <end position="291"/>
    </location>
</feature>
<feature type="region of interest" description="Disordered" evidence="5">
    <location>
        <begin position="263"/>
        <end position="291"/>
    </location>
</feature>
<evidence type="ECO:0000256" key="2">
    <source>
        <dbReference type="ARBA" id="ARBA00023015"/>
    </source>
</evidence>
<dbReference type="CDD" id="cd14687">
    <property type="entry name" value="bZIP_ATF2"/>
    <property type="match status" value="1"/>
</dbReference>
<organism evidence="7 8">
    <name type="scientific">Clonostachys solani</name>
    <dbReference type="NCBI Taxonomy" id="160281"/>
    <lineage>
        <taxon>Eukaryota</taxon>
        <taxon>Fungi</taxon>
        <taxon>Dikarya</taxon>
        <taxon>Ascomycota</taxon>
        <taxon>Pezizomycotina</taxon>
        <taxon>Sordariomycetes</taxon>
        <taxon>Hypocreomycetidae</taxon>
        <taxon>Hypocreales</taxon>
        <taxon>Bionectriaceae</taxon>
        <taxon>Clonostachys</taxon>
    </lineage>
</organism>
<keyword evidence="8" id="KW-1185">Reference proteome</keyword>
<dbReference type="AlphaFoldDB" id="A0A9N9W0X1"/>
<keyword evidence="3" id="KW-0804">Transcription</keyword>
<name>A0A9N9W0X1_9HYPO</name>
<keyword evidence="2" id="KW-0805">Transcription regulation</keyword>
<keyword evidence="4" id="KW-0539">Nucleus</keyword>
<feature type="region of interest" description="Disordered" evidence="5">
    <location>
        <begin position="108"/>
        <end position="171"/>
    </location>
</feature>
<comment type="subcellular location">
    <subcellularLocation>
        <location evidence="1">Nucleus</location>
    </subcellularLocation>
</comment>
<reference evidence="8" key="1">
    <citation type="submission" date="2019-06" db="EMBL/GenBank/DDBJ databases">
        <authorList>
            <person name="Broberg M."/>
        </authorList>
    </citation>
    <scope>NUCLEOTIDE SEQUENCE [LARGE SCALE GENOMIC DNA]</scope>
</reference>
<evidence type="ECO:0000259" key="6">
    <source>
        <dbReference type="PROSITE" id="PS50217"/>
    </source>
</evidence>
<dbReference type="Pfam" id="PF00170">
    <property type="entry name" value="bZIP_1"/>
    <property type="match status" value="1"/>
</dbReference>
<dbReference type="GO" id="GO:0003700">
    <property type="term" value="F:DNA-binding transcription factor activity"/>
    <property type="evidence" value="ECO:0007669"/>
    <property type="project" value="InterPro"/>
</dbReference>
<dbReference type="InterPro" id="IPR004827">
    <property type="entry name" value="bZIP"/>
</dbReference>
<protein>
    <recommendedName>
        <fullName evidence="6">BZIP domain-containing protein</fullName>
    </recommendedName>
</protein>
<dbReference type="PROSITE" id="PS00036">
    <property type="entry name" value="BZIP_BASIC"/>
    <property type="match status" value="1"/>
</dbReference>
<accession>A0A9N9W0X1</accession>
<evidence type="ECO:0000256" key="1">
    <source>
        <dbReference type="ARBA" id="ARBA00004123"/>
    </source>
</evidence>
<dbReference type="GO" id="GO:0005634">
    <property type="term" value="C:nucleus"/>
    <property type="evidence" value="ECO:0007669"/>
    <property type="project" value="UniProtKB-SubCell"/>
</dbReference>
<sequence>MSVLTGSTSADAAGKFVDTDVDIALACTDEFLDLSPTADRMMVDPRLAMQFHASISDKPPEPTFAISPSIWDQQLDNSTPLFCQPKNGADSMEINDDIDLVAITSSSNSHDSIATRKSSRTSSNSSLPSLVSSASSHNSQPKKRTRKPSRKKQQAFSKQEQKSGDKEEDFKRNKYLERNRLAASKCRQKKKEWMHELEETKGILESKHSDLHREYSALLQEVSQIKTFLMAHSNCHDPNIDQWIEGEARRFVRKSIDGSFNGLGHRPSITPSLPASESRQSPIANHYSPTASSPGAVRFPLAAIKREDINFDHMPDDMFQ</sequence>